<feature type="domain" description="Lipoxygenase" evidence="4">
    <location>
        <begin position="1"/>
        <end position="134"/>
    </location>
</feature>
<gene>
    <name evidence="5" type="ORF">KFK09_013968</name>
</gene>
<evidence type="ECO:0000259" key="4">
    <source>
        <dbReference type="PROSITE" id="PS51393"/>
    </source>
</evidence>
<evidence type="ECO:0000256" key="3">
    <source>
        <dbReference type="ARBA" id="ARBA00023002"/>
    </source>
</evidence>
<protein>
    <recommendedName>
        <fullName evidence="4">Lipoxygenase domain-containing protein</fullName>
    </recommendedName>
</protein>
<dbReference type="GO" id="GO:0034440">
    <property type="term" value="P:lipid oxidation"/>
    <property type="evidence" value="ECO:0007669"/>
    <property type="project" value="InterPro"/>
</dbReference>
<dbReference type="PROSITE" id="PS51393">
    <property type="entry name" value="LIPOXYGENASE_3"/>
    <property type="match status" value="1"/>
</dbReference>
<keyword evidence="6" id="KW-1185">Reference proteome</keyword>
<keyword evidence="1" id="KW-0479">Metal-binding</keyword>
<reference evidence="5" key="1">
    <citation type="journal article" date="2022" name="Front. Genet.">
        <title>Chromosome-Scale Assembly of the Dendrobium nobile Genome Provides Insights Into the Molecular Mechanism of the Biosynthesis of the Medicinal Active Ingredient of Dendrobium.</title>
        <authorList>
            <person name="Xu Q."/>
            <person name="Niu S.-C."/>
            <person name="Li K.-L."/>
            <person name="Zheng P.-J."/>
            <person name="Zhang X.-J."/>
            <person name="Jia Y."/>
            <person name="Liu Y."/>
            <person name="Niu Y.-X."/>
            <person name="Yu L.-H."/>
            <person name="Chen D.-F."/>
            <person name="Zhang G.-Q."/>
        </authorList>
    </citation>
    <scope>NUCLEOTIDE SEQUENCE</scope>
    <source>
        <tissue evidence="5">Leaf</tissue>
    </source>
</reference>
<evidence type="ECO:0000313" key="6">
    <source>
        <dbReference type="Proteomes" id="UP000829196"/>
    </source>
</evidence>
<keyword evidence="2" id="KW-0223">Dioxygenase</keyword>
<accession>A0A8T3B8N8</accession>
<organism evidence="5 6">
    <name type="scientific">Dendrobium nobile</name>
    <name type="common">Orchid</name>
    <dbReference type="NCBI Taxonomy" id="94219"/>
    <lineage>
        <taxon>Eukaryota</taxon>
        <taxon>Viridiplantae</taxon>
        <taxon>Streptophyta</taxon>
        <taxon>Embryophyta</taxon>
        <taxon>Tracheophyta</taxon>
        <taxon>Spermatophyta</taxon>
        <taxon>Magnoliopsida</taxon>
        <taxon>Liliopsida</taxon>
        <taxon>Asparagales</taxon>
        <taxon>Orchidaceae</taxon>
        <taxon>Epidendroideae</taxon>
        <taxon>Malaxideae</taxon>
        <taxon>Dendrobiinae</taxon>
        <taxon>Dendrobium</taxon>
    </lineage>
</organism>
<proteinExistence type="predicted"/>
<dbReference type="PANTHER" id="PTHR11771">
    <property type="entry name" value="LIPOXYGENASE"/>
    <property type="match status" value="1"/>
</dbReference>
<dbReference type="Gene3D" id="1.20.245.10">
    <property type="entry name" value="Lipoxygenase-1, Domain 5"/>
    <property type="match status" value="1"/>
</dbReference>
<name>A0A8T3B8N8_DENNO</name>
<sequence>MRSVPKLVKSHATIIWVSSAMHAAVNFGQYPYACYIPNRPTMSRQFMSELYTIVGISLIEVLSTHTSDEVYLGQRVSAEWSRDERVIEAWNRFSGKLKEIEKNIARLTCEISLKNRRARSYEVYAFDRIAQLRL</sequence>
<dbReference type="GO" id="GO:0016702">
    <property type="term" value="F:oxidoreductase activity, acting on single donors with incorporation of molecular oxygen, incorporation of two atoms of oxygen"/>
    <property type="evidence" value="ECO:0007669"/>
    <property type="project" value="InterPro"/>
</dbReference>
<evidence type="ECO:0000256" key="2">
    <source>
        <dbReference type="ARBA" id="ARBA00022964"/>
    </source>
</evidence>
<comment type="caution">
    <text evidence="5">The sequence shown here is derived from an EMBL/GenBank/DDBJ whole genome shotgun (WGS) entry which is preliminary data.</text>
</comment>
<dbReference type="InterPro" id="IPR000907">
    <property type="entry name" value="LipOase"/>
</dbReference>
<dbReference type="OrthoDB" id="772496at2759"/>
<dbReference type="SUPFAM" id="SSF48484">
    <property type="entry name" value="Lipoxigenase"/>
    <property type="match status" value="1"/>
</dbReference>
<dbReference type="EMBL" id="JAGYWB010000010">
    <property type="protein sequence ID" value="KAI0507840.1"/>
    <property type="molecule type" value="Genomic_DNA"/>
</dbReference>
<evidence type="ECO:0000313" key="5">
    <source>
        <dbReference type="EMBL" id="KAI0507840.1"/>
    </source>
</evidence>
<dbReference type="Pfam" id="PF00305">
    <property type="entry name" value="Lipoxygenase"/>
    <property type="match status" value="1"/>
</dbReference>
<dbReference type="SMR" id="A0A8T3B8N8"/>
<dbReference type="Proteomes" id="UP000829196">
    <property type="component" value="Unassembled WGS sequence"/>
</dbReference>
<dbReference type="GO" id="GO:0046872">
    <property type="term" value="F:metal ion binding"/>
    <property type="evidence" value="ECO:0007669"/>
    <property type="project" value="UniProtKB-KW"/>
</dbReference>
<dbReference type="AlphaFoldDB" id="A0A8T3B8N8"/>
<keyword evidence="3" id="KW-0560">Oxidoreductase</keyword>
<dbReference type="InterPro" id="IPR013819">
    <property type="entry name" value="LipOase_C"/>
</dbReference>
<dbReference type="InterPro" id="IPR036226">
    <property type="entry name" value="LipOase_C_sf"/>
</dbReference>
<evidence type="ECO:0000256" key="1">
    <source>
        <dbReference type="ARBA" id="ARBA00022723"/>
    </source>
</evidence>